<dbReference type="Gene3D" id="2.30.30.240">
    <property type="entry name" value="PRC-barrel domain"/>
    <property type="match status" value="1"/>
</dbReference>
<feature type="region of interest" description="Disordered" evidence="1">
    <location>
        <begin position="20"/>
        <end position="47"/>
    </location>
</feature>
<gene>
    <name evidence="2" type="ORF">ABIE19_002965</name>
</gene>
<sequence>MMRSLLIAASGAALLVACSQQPSSKTETEPARSEAPASMPSPVATPATPAGAMALGLTAAQLEEADLVSPTGADLGDVQRVDVDGAGVITGLIIEPTGAGERWVRLSLDGLKTKADGDGHDIVADMTLEQLKAMPAWTP</sequence>
<comment type="caution">
    <text evidence="2">The sequence shown here is derived from an EMBL/GenBank/DDBJ whole genome shotgun (WGS) entry which is preliminary data.</text>
</comment>
<evidence type="ECO:0000313" key="2">
    <source>
        <dbReference type="EMBL" id="MET4685016.1"/>
    </source>
</evidence>
<organism evidence="2 3">
    <name type="scientific">Brevundimonas faecalis</name>
    <dbReference type="NCBI Taxonomy" id="947378"/>
    <lineage>
        <taxon>Bacteria</taxon>
        <taxon>Pseudomonadati</taxon>
        <taxon>Pseudomonadota</taxon>
        <taxon>Alphaproteobacteria</taxon>
        <taxon>Caulobacterales</taxon>
        <taxon>Caulobacteraceae</taxon>
        <taxon>Brevundimonas</taxon>
    </lineage>
</organism>
<dbReference type="SUPFAM" id="SSF50346">
    <property type="entry name" value="PRC-barrel domain"/>
    <property type="match status" value="1"/>
</dbReference>
<dbReference type="EMBL" id="JBEPTF010000004">
    <property type="protein sequence ID" value="MET4685016.1"/>
    <property type="molecule type" value="Genomic_DNA"/>
</dbReference>
<name>A0ABV2REK0_9CAUL</name>
<dbReference type="Proteomes" id="UP001549313">
    <property type="component" value="Unassembled WGS sequence"/>
</dbReference>
<evidence type="ECO:0008006" key="4">
    <source>
        <dbReference type="Google" id="ProtNLM"/>
    </source>
</evidence>
<dbReference type="InterPro" id="IPR011033">
    <property type="entry name" value="PRC_barrel-like_sf"/>
</dbReference>
<keyword evidence="3" id="KW-1185">Reference proteome</keyword>
<protein>
    <recommendedName>
        <fullName evidence="4">PRC-barrel domain containing protein</fullName>
    </recommendedName>
</protein>
<dbReference type="RefSeq" id="WP_354089977.1">
    <property type="nucleotide sequence ID" value="NZ_JBEPTF010000004.1"/>
</dbReference>
<accession>A0ABV2REK0</accession>
<evidence type="ECO:0000256" key="1">
    <source>
        <dbReference type="SAM" id="MobiDB-lite"/>
    </source>
</evidence>
<proteinExistence type="predicted"/>
<reference evidence="2 3" key="1">
    <citation type="submission" date="2024-06" db="EMBL/GenBank/DDBJ databases">
        <title>Sorghum-associated microbial communities from plants grown in Nebraska, USA.</title>
        <authorList>
            <person name="Schachtman D."/>
        </authorList>
    </citation>
    <scope>NUCLEOTIDE SEQUENCE [LARGE SCALE GENOMIC DNA]</scope>
    <source>
        <strain evidence="2 3">2814</strain>
    </source>
</reference>
<evidence type="ECO:0000313" key="3">
    <source>
        <dbReference type="Proteomes" id="UP001549313"/>
    </source>
</evidence>
<dbReference type="PROSITE" id="PS51257">
    <property type="entry name" value="PROKAR_LIPOPROTEIN"/>
    <property type="match status" value="1"/>
</dbReference>